<proteinExistence type="predicted"/>
<protein>
    <submittedName>
        <fullName evidence="2">Uncharacterized protein</fullName>
    </submittedName>
</protein>
<gene>
    <name evidence="2" type="ORF">BCR34DRAFT_594727</name>
</gene>
<dbReference type="AlphaFoldDB" id="A0A1Y1Y5H8"/>
<dbReference type="Proteomes" id="UP000193144">
    <property type="component" value="Unassembled WGS sequence"/>
</dbReference>
<comment type="caution">
    <text evidence="2">The sequence shown here is derived from an EMBL/GenBank/DDBJ whole genome shotgun (WGS) entry which is preliminary data.</text>
</comment>
<feature type="region of interest" description="Disordered" evidence="1">
    <location>
        <begin position="23"/>
        <end position="61"/>
    </location>
</feature>
<feature type="compositionally biased region" description="Acidic residues" evidence="1">
    <location>
        <begin position="34"/>
        <end position="53"/>
    </location>
</feature>
<reference evidence="2 3" key="1">
    <citation type="submission" date="2016-07" db="EMBL/GenBank/DDBJ databases">
        <title>Pervasive Adenine N6-methylation of Active Genes in Fungi.</title>
        <authorList>
            <consortium name="DOE Joint Genome Institute"/>
            <person name="Mondo S.J."/>
            <person name="Dannebaum R.O."/>
            <person name="Kuo R.C."/>
            <person name="Labutti K."/>
            <person name="Haridas S."/>
            <person name="Kuo A."/>
            <person name="Salamov A."/>
            <person name="Ahrendt S.R."/>
            <person name="Lipzen A."/>
            <person name="Sullivan W."/>
            <person name="Andreopoulos W.B."/>
            <person name="Clum A."/>
            <person name="Lindquist E."/>
            <person name="Daum C."/>
            <person name="Ramamoorthy G.K."/>
            <person name="Gryganskyi A."/>
            <person name="Culley D."/>
            <person name="Magnuson J.K."/>
            <person name="James T.Y."/>
            <person name="O'Malley M.A."/>
            <person name="Stajich J.E."/>
            <person name="Spatafora J.W."/>
            <person name="Visel A."/>
            <person name="Grigoriev I.V."/>
        </authorList>
    </citation>
    <scope>NUCLEOTIDE SEQUENCE [LARGE SCALE GENOMIC DNA]</scope>
    <source>
        <strain evidence="2 3">CBS 115471</strain>
    </source>
</reference>
<organism evidence="2 3">
    <name type="scientific">Clohesyomyces aquaticus</name>
    <dbReference type="NCBI Taxonomy" id="1231657"/>
    <lineage>
        <taxon>Eukaryota</taxon>
        <taxon>Fungi</taxon>
        <taxon>Dikarya</taxon>
        <taxon>Ascomycota</taxon>
        <taxon>Pezizomycotina</taxon>
        <taxon>Dothideomycetes</taxon>
        <taxon>Pleosporomycetidae</taxon>
        <taxon>Pleosporales</taxon>
        <taxon>Lindgomycetaceae</taxon>
        <taxon>Clohesyomyces</taxon>
    </lineage>
</organism>
<name>A0A1Y1Y5H8_9PLEO</name>
<sequence length="320" mass="34998">MMKHIPNEVSNCEEYEQEYQCEDEAVEKYQHGEEAEEQYEDEGEEEREENGQYEDERDHLGQEETYSRIEETMVNVGDGLLESITVVESDEPVEREGDATVNQPLEEQKSTLIPRQNVAGAALVEDVMNLTRQNPVASTPSAVEPALPAPAPLIKINIDPPSLPTFSQLGCDHSWSSHDSGRTLGLLLARFVGFACCITTTVASNAECSHAHGATLLVGPISWAEVGVAPSRADRSAPGLLYRDDVGTLGLDILIEEHKKEHQNLRPFCYADFGTALLFGVEEALFDLAHPYIVETNVGFPGLVPDSEATMGQGLAADSI</sequence>
<evidence type="ECO:0000256" key="1">
    <source>
        <dbReference type="SAM" id="MobiDB-lite"/>
    </source>
</evidence>
<accession>A0A1Y1Y5H8</accession>
<evidence type="ECO:0000313" key="3">
    <source>
        <dbReference type="Proteomes" id="UP000193144"/>
    </source>
</evidence>
<keyword evidence="3" id="KW-1185">Reference proteome</keyword>
<evidence type="ECO:0000313" key="2">
    <source>
        <dbReference type="EMBL" id="ORX93272.1"/>
    </source>
</evidence>
<dbReference type="EMBL" id="MCFA01000349">
    <property type="protein sequence ID" value="ORX93272.1"/>
    <property type="molecule type" value="Genomic_DNA"/>
</dbReference>